<organism evidence="2 3">
    <name type="scientific">Halorientalis regularis</name>
    <dbReference type="NCBI Taxonomy" id="660518"/>
    <lineage>
        <taxon>Archaea</taxon>
        <taxon>Methanobacteriati</taxon>
        <taxon>Methanobacteriota</taxon>
        <taxon>Stenosarchaea group</taxon>
        <taxon>Halobacteria</taxon>
        <taxon>Halobacteriales</taxon>
        <taxon>Haloarculaceae</taxon>
        <taxon>Halorientalis</taxon>
    </lineage>
</organism>
<accession>A0A1G7RYP9</accession>
<name>A0A1G7RYP9_9EURY</name>
<dbReference type="Gene3D" id="3.90.1010.10">
    <property type="match status" value="1"/>
</dbReference>
<dbReference type="AlphaFoldDB" id="A0A1G7RYP9"/>
<sequence>MQGSKMYQEVILDHYRNPRRWGRLSPATVSHTGENASCGDELTFDLRLTEDGETIEEVTFTGEGCAISIASASLLAEELPGMTLSEVRDLDREDALDLLGIELTPMRVPCAVLAEKVVQDGVESYDEGT</sequence>
<dbReference type="CDD" id="cd06664">
    <property type="entry name" value="IscU_like"/>
    <property type="match status" value="1"/>
</dbReference>
<evidence type="ECO:0000259" key="1">
    <source>
        <dbReference type="Pfam" id="PF01592"/>
    </source>
</evidence>
<dbReference type="PANTHER" id="PTHR10093">
    <property type="entry name" value="IRON-SULFUR CLUSTER ASSEMBLY ENZYME NIFU HOMOLOG"/>
    <property type="match status" value="1"/>
</dbReference>
<feature type="domain" description="NIF system FeS cluster assembly NifU N-terminal" evidence="1">
    <location>
        <begin position="6"/>
        <end position="127"/>
    </location>
</feature>
<dbReference type="EMBL" id="FNBK01000016">
    <property type="protein sequence ID" value="SDG15359.1"/>
    <property type="molecule type" value="Genomic_DNA"/>
</dbReference>
<proteinExistence type="predicted"/>
<dbReference type="GO" id="GO:0005506">
    <property type="term" value="F:iron ion binding"/>
    <property type="evidence" value="ECO:0007669"/>
    <property type="project" value="InterPro"/>
</dbReference>
<dbReference type="SUPFAM" id="SSF82649">
    <property type="entry name" value="SufE/NifU"/>
    <property type="match status" value="1"/>
</dbReference>
<dbReference type="RefSeq" id="WP_092661400.1">
    <property type="nucleotide sequence ID" value="NZ_FNBK01000016.1"/>
</dbReference>
<gene>
    <name evidence="2" type="ORF">SAMN05216218_11670</name>
</gene>
<keyword evidence="3" id="KW-1185">Reference proteome</keyword>
<dbReference type="GO" id="GO:0016226">
    <property type="term" value="P:iron-sulfur cluster assembly"/>
    <property type="evidence" value="ECO:0007669"/>
    <property type="project" value="InterPro"/>
</dbReference>
<dbReference type="GO" id="GO:0051536">
    <property type="term" value="F:iron-sulfur cluster binding"/>
    <property type="evidence" value="ECO:0007669"/>
    <property type="project" value="InterPro"/>
</dbReference>
<dbReference type="InterPro" id="IPR002871">
    <property type="entry name" value="NIF_FeS_clus_asmbl_NifU_N"/>
</dbReference>
<protein>
    <submittedName>
        <fullName evidence="2">Nitrogen fixation protein NifU</fullName>
    </submittedName>
</protein>
<dbReference type="Proteomes" id="UP000199076">
    <property type="component" value="Unassembled WGS sequence"/>
</dbReference>
<evidence type="ECO:0000313" key="3">
    <source>
        <dbReference type="Proteomes" id="UP000199076"/>
    </source>
</evidence>
<reference evidence="3" key="1">
    <citation type="submission" date="2016-10" db="EMBL/GenBank/DDBJ databases">
        <authorList>
            <person name="Varghese N."/>
            <person name="Submissions S."/>
        </authorList>
    </citation>
    <scope>NUCLEOTIDE SEQUENCE [LARGE SCALE GENOMIC DNA]</scope>
    <source>
        <strain evidence="3">IBRC-M 10760</strain>
    </source>
</reference>
<evidence type="ECO:0000313" key="2">
    <source>
        <dbReference type="EMBL" id="SDG15359.1"/>
    </source>
</evidence>
<dbReference type="Pfam" id="PF01592">
    <property type="entry name" value="NifU_N"/>
    <property type="match status" value="1"/>
</dbReference>
<dbReference type="STRING" id="660518.SAMN05216218_11670"/>